<keyword evidence="10" id="KW-1185">Reference proteome</keyword>
<reference evidence="9 10" key="1">
    <citation type="submission" date="2011-02" db="EMBL/GenBank/DDBJ databases">
        <title>The Genome Sequence of Sphaeroforma arctica JP610.</title>
        <authorList>
            <consortium name="The Broad Institute Genome Sequencing Platform"/>
            <person name="Russ C."/>
            <person name="Cuomo C."/>
            <person name="Young S.K."/>
            <person name="Zeng Q."/>
            <person name="Gargeya S."/>
            <person name="Alvarado L."/>
            <person name="Berlin A."/>
            <person name="Chapman S.B."/>
            <person name="Chen Z."/>
            <person name="Freedman E."/>
            <person name="Gellesch M."/>
            <person name="Goldberg J."/>
            <person name="Griggs A."/>
            <person name="Gujja S."/>
            <person name="Heilman E."/>
            <person name="Heiman D."/>
            <person name="Howarth C."/>
            <person name="Mehta T."/>
            <person name="Neiman D."/>
            <person name="Pearson M."/>
            <person name="Roberts A."/>
            <person name="Saif S."/>
            <person name="Shea T."/>
            <person name="Shenoy N."/>
            <person name="Sisk P."/>
            <person name="Stolte C."/>
            <person name="Sykes S."/>
            <person name="White J."/>
            <person name="Yandava C."/>
            <person name="Burger G."/>
            <person name="Gray M.W."/>
            <person name="Holland P.W.H."/>
            <person name="King N."/>
            <person name="Lang F.B.F."/>
            <person name="Roger A.J."/>
            <person name="Ruiz-Trillo I."/>
            <person name="Haas B."/>
            <person name="Nusbaum C."/>
            <person name="Birren B."/>
        </authorList>
    </citation>
    <scope>NUCLEOTIDE SEQUENCE [LARGE SCALE GENOMIC DNA]</scope>
    <source>
        <strain evidence="9 10">JP610</strain>
    </source>
</reference>
<sequence>MSDSLGETVINVLQICGAMYAIMLCGYISAAREIISVKGYEGIGAFIMGFSMPSMIYYAVATTNIYEIDLQLVLCVGVFTAMAMFLSFSMPALFNIVPFGGANNPKVSVLVWGVTFTNAVALNNALVMGVPVMVGMYGSDLEALQFVIVMLQVVFLFPIVFVLYEIDAVLNSDTGGQHNTPQRASTEKDKQVEASDTYLRQSKSDVTDTIDVAGTSEQFDLDQESEPQRRPSNVSILSERSSISVVANVIRSVITNKVIVAVIGGVAWSSIWNYFKPNEDMPLFLDMFFSWFADSVYGLSLFNVGYFMRMQSLVPPRNLLLQILFVLFLKFAVAPALMTVCAILSGLEGEKFKSIIIQSFIPSGTASFVFANHYNVKQEVVGPVVMWGSLLSLPAVLVGFFIVEAATDF</sequence>
<evidence type="ECO:0000256" key="3">
    <source>
        <dbReference type="ARBA" id="ARBA00022448"/>
    </source>
</evidence>
<dbReference type="Proteomes" id="UP000054560">
    <property type="component" value="Unassembled WGS sequence"/>
</dbReference>
<keyword evidence="3" id="KW-0813">Transport</keyword>
<feature type="transmembrane region" description="Helical" evidence="8">
    <location>
        <begin position="12"/>
        <end position="30"/>
    </location>
</feature>
<feature type="compositionally biased region" description="Polar residues" evidence="7">
    <location>
        <begin position="175"/>
        <end position="184"/>
    </location>
</feature>
<comment type="subcellular location">
    <subcellularLocation>
        <location evidence="1">Membrane</location>
        <topology evidence="1">Multi-pass membrane protein</topology>
    </subcellularLocation>
</comment>
<evidence type="ECO:0000313" key="9">
    <source>
        <dbReference type="EMBL" id="KNC85789.1"/>
    </source>
</evidence>
<dbReference type="RefSeq" id="XP_014159691.1">
    <property type="nucleotide sequence ID" value="XM_014304216.1"/>
</dbReference>
<feature type="transmembrane region" description="Helical" evidence="8">
    <location>
        <begin position="287"/>
        <end position="307"/>
    </location>
</feature>
<evidence type="ECO:0000256" key="6">
    <source>
        <dbReference type="ARBA" id="ARBA00023136"/>
    </source>
</evidence>
<feature type="transmembrane region" description="Helical" evidence="8">
    <location>
        <begin position="42"/>
        <end position="59"/>
    </location>
</feature>
<evidence type="ECO:0000256" key="7">
    <source>
        <dbReference type="SAM" id="MobiDB-lite"/>
    </source>
</evidence>
<evidence type="ECO:0000256" key="2">
    <source>
        <dbReference type="ARBA" id="ARBA00009177"/>
    </source>
</evidence>
<evidence type="ECO:0000256" key="8">
    <source>
        <dbReference type="SAM" id="Phobius"/>
    </source>
</evidence>
<gene>
    <name evidence="9" type="ORF">SARC_02052</name>
</gene>
<evidence type="ECO:0000256" key="5">
    <source>
        <dbReference type="ARBA" id="ARBA00022989"/>
    </source>
</evidence>
<proteinExistence type="inferred from homology"/>
<dbReference type="InterPro" id="IPR051107">
    <property type="entry name" value="Auxin_Efflux_Carrier"/>
</dbReference>
<dbReference type="GeneID" id="25902556"/>
<keyword evidence="4 8" id="KW-0812">Transmembrane</keyword>
<dbReference type="PANTHER" id="PTHR31752:SF18">
    <property type="entry name" value="AUXIN EFFLUX CARRIER COMPONENT 1"/>
    <property type="match status" value="1"/>
</dbReference>
<feature type="transmembrane region" description="Helical" evidence="8">
    <location>
        <begin position="319"/>
        <end position="346"/>
    </location>
</feature>
<dbReference type="AlphaFoldDB" id="A0A0L0GA52"/>
<protein>
    <recommendedName>
        <fullName evidence="11">Auxin efflux carrier</fullName>
    </recommendedName>
</protein>
<dbReference type="GO" id="GO:0016020">
    <property type="term" value="C:membrane"/>
    <property type="evidence" value="ECO:0007669"/>
    <property type="project" value="UniProtKB-SubCell"/>
</dbReference>
<dbReference type="PANTHER" id="PTHR31752">
    <property type="entry name" value="AUXIN EFFLUX CARRIER COMPONENT 1B-RELATED"/>
    <property type="match status" value="1"/>
</dbReference>
<comment type="similarity">
    <text evidence="2">Belongs to the auxin efflux carrier (TC 2.A.69.1) family.</text>
</comment>
<accession>A0A0L0GA52</accession>
<dbReference type="InterPro" id="IPR004776">
    <property type="entry name" value="Mem_transp_PIN-like"/>
</dbReference>
<feature type="transmembrane region" description="Helical" evidence="8">
    <location>
        <begin position="143"/>
        <end position="164"/>
    </location>
</feature>
<feature type="region of interest" description="Disordered" evidence="7">
    <location>
        <begin position="175"/>
        <end position="194"/>
    </location>
</feature>
<feature type="transmembrane region" description="Helical" evidence="8">
    <location>
        <begin position="71"/>
        <end position="97"/>
    </location>
</feature>
<dbReference type="eggNOG" id="ENOG502QS5F">
    <property type="taxonomic scope" value="Eukaryota"/>
</dbReference>
<evidence type="ECO:0000256" key="1">
    <source>
        <dbReference type="ARBA" id="ARBA00004141"/>
    </source>
</evidence>
<feature type="transmembrane region" description="Helical" evidence="8">
    <location>
        <begin position="352"/>
        <end position="372"/>
    </location>
</feature>
<evidence type="ECO:0008006" key="11">
    <source>
        <dbReference type="Google" id="ProtNLM"/>
    </source>
</evidence>
<dbReference type="Pfam" id="PF03547">
    <property type="entry name" value="Mem_trans"/>
    <property type="match status" value="1"/>
</dbReference>
<keyword evidence="5 8" id="KW-1133">Transmembrane helix</keyword>
<name>A0A0L0GA52_9EUKA</name>
<dbReference type="OrthoDB" id="2133778at2759"/>
<evidence type="ECO:0000313" key="10">
    <source>
        <dbReference type="Proteomes" id="UP000054560"/>
    </source>
</evidence>
<feature type="transmembrane region" description="Helical" evidence="8">
    <location>
        <begin position="258"/>
        <end position="275"/>
    </location>
</feature>
<dbReference type="EMBL" id="KQ241684">
    <property type="protein sequence ID" value="KNC85789.1"/>
    <property type="molecule type" value="Genomic_DNA"/>
</dbReference>
<dbReference type="GO" id="GO:0055085">
    <property type="term" value="P:transmembrane transport"/>
    <property type="evidence" value="ECO:0007669"/>
    <property type="project" value="InterPro"/>
</dbReference>
<feature type="transmembrane region" description="Helical" evidence="8">
    <location>
        <begin position="384"/>
        <end position="403"/>
    </location>
</feature>
<feature type="transmembrane region" description="Helical" evidence="8">
    <location>
        <begin position="109"/>
        <end position="137"/>
    </location>
</feature>
<organism evidence="9 10">
    <name type="scientific">Sphaeroforma arctica JP610</name>
    <dbReference type="NCBI Taxonomy" id="667725"/>
    <lineage>
        <taxon>Eukaryota</taxon>
        <taxon>Ichthyosporea</taxon>
        <taxon>Ichthyophonida</taxon>
        <taxon>Sphaeroforma</taxon>
    </lineage>
</organism>
<keyword evidence="6 8" id="KW-0472">Membrane</keyword>
<evidence type="ECO:0000256" key="4">
    <source>
        <dbReference type="ARBA" id="ARBA00022692"/>
    </source>
</evidence>